<accession>A0A4R1API3</accession>
<protein>
    <submittedName>
        <fullName evidence="1">Uncharacterized protein</fullName>
    </submittedName>
</protein>
<feature type="non-terminal residue" evidence="1">
    <location>
        <position position="258"/>
    </location>
</feature>
<dbReference type="AlphaFoldDB" id="A0A4R1API3"/>
<evidence type="ECO:0000313" key="2">
    <source>
        <dbReference type="Proteomes" id="UP000293846"/>
    </source>
</evidence>
<proteinExistence type="predicted"/>
<dbReference type="Proteomes" id="UP000293846">
    <property type="component" value="Unassembled WGS sequence"/>
</dbReference>
<dbReference type="RefSeq" id="WP_131239794.1">
    <property type="nucleotide sequence ID" value="NZ_SJTH01000157.1"/>
</dbReference>
<evidence type="ECO:0000313" key="1">
    <source>
        <dbReference type="EMBL" id="TCI99583.1"/>
    </source>
</evidence>
<name>A0A4R1API3_9BACI</name>
<organism evidence="1 2">
    <name type="scientific">Cytobacillus praedii</name>
    <dbReference type="NCBI Taxonomy" id="1742358"/>
    <lineage>
        <taxon>Bacteria</taxon>
        <taxon>Bacillati</taxon>
        <taxon>Bacillota</taxon>
        <taxon>Bacilli</taxon>
        <taxon>Bacillales</taxon>
        <taxon>Bacillaceae</taxon>
        <taxon>Cytobacillus</taxon>
    </lineage>
</organism>
<sequence>MQPEWLKDILNNIKNFKDNVPNGRKLLQNTDSMSIEQLLVVFNELFNLEEEAIEEENKKTFRTDTYENNVRHFATQLVISMAPYHKKLETYEGYRNLLGQRHVAYGFYSALEYGIEGCHTIFEDLSFRKSLYLGLVSFYENFYGRFSDNEEAIKLLCKYYPKNVDLGENKDKIVSSIFYHITNAGTPSDYGFAFKGISLISKYIGNLPMEIINKLLQKYELYRIVNDKVYRHQIFTIINNSPLSDKEKQIYKFSFLDS</sequence>
<keyword evidence="2" id="KW-1185">Reference proteome</keyword>
<reference evidence="1 2" key="1">
    <citation type="submission" date="2019-03" db="EMBL/GenBank/DDBJ databases">
        <authorList>
            <person name="Jensen L."/>
            <person name="Storgaard J."/>
            <person name="Sulaj E."/>
            <person name="Schramm A."/>
            <person name="Marshall I.P.G."/>
        </authorList>
    </citation>
    <scope>NUCLEOTIDE SEQUENCE [LARGE SCALE GENOMIC DNA]</scope>
    <source>
        <strain evidence="1 2">2017H2G3</strain>
    </source>
</reference>
<dbReference type="EMBL" id="SJTH01000157">
    <property type="protein sequence ID" value="TCI99583.1"/>
    <property type="molecule type" value="Genomic_DNA"/>
</dbReference>
<comment type="caution">
    <text evidence="1">The sequence shown here is derived from an EMBL/GenBank/DDBJ whole genome shotgun (WGS) entry which is preliminary data.</text>
</comment>
<gene>
    <name evidence="1" type="ORF">E0Y62_27285</name>
</gene>